<evidence type="ECO:0000313" key="2">
    <source>
        <dbReference type="EMBL" id="KAK8952816.1"/>
    </source>
</evidence>
<keyword evidence="3" id="KW-1185">Reference proteome</keyword>
<evidence type="ECO:0000256" key="1">
    <source>
        <dbReference type="SAM" id="MobiDB-lite"/>
    </source>
</evidence>
<sequence length="177" mass="18989">MGAPHAYHGWSTVADGTGGSQPGGAYAARQPAAWAGQPTPHPGMPTGNGAGGPSAAQEGAGADLWRNREAPAAPLRPPGAPLMRELEEMDKVNSHLSVSLEEVTVAREERAEKIKAGGLFCRGWRLVWEWKRWGDLSSTGRLQRAVALGRKKGGRRLFAEAGQQKMKSWRVGEEENT</sequence>
<evidence type="ECO:0000313" key="3">
    <source>
        <dbReference type="Proteomes" id="UP001412067"/>
    </source>
</evidence>
<dbReference type="Proteomes" id="UP001412067">
    <property type="component" value="Unassembled WGS sequence"/>
</dbReference>
<name>A0ABR2LVD0_9ASPA</name>
<gene>
    <name evidence="2" type="ORF">KSP40_PGU006660</name>
</gene>
<proteinExistence type="predicted"/>
<reference evidence="2 3" key="1">
    <citation type="journal article" date="2022" name="Nat. Plants">
        <title>Genomes of leafy and leafless Platanthera orchids illuminate the evolution of mycoheterotrophy.</title>
        <authorList>
            <person name="Li M.H."/>
            <person name="Liu K.W."/>
            <person name="Li Z."/>
            <person name="Lu H.C."/>
            <person name="Ye Q.L."/>
            <person name="Zhang D."/>
            <person name="Wang J.Y."/>
            <person name="Li Y.F."/>
            <person name="Zhong Z.M."/>
            <person name="Liu X."/>
            <person name="Yu X."/>
            <person name="Liu D.K."/>
            <person name="Tu X.D."/>
            <person name="Liu B."/>
            <person name="Hao Y."/>
            <person name="Liao X.Y."/>
            <person name="Jiang Y.T."/>
            <person name="Sun W.H."/>
            <person name="Chen J."/>
            <person name="Chen Y.Q."/>
            <person name="Ai Y."/>
            <person name="Zhai J.W."/>
            <person name="Wu S.S."/>
            <person name="Zhou Z."/>
            <person name="Hsiao Y.Y."/>
            <person name="Wu W.L."/>
            <person name="Chen Y.Y."/>
            <person name="Lin Y.F."/>
            <person name="Hsu J.L."/>
            <person name="Li C.Y."/>
            <person name="Wang Z.W."/>
            <person name="Zhao X."/>
            <person name="Zhong W.Y."/>
            <person name="Ma X.K."/>
            <person name="Ma L."/>
            <person name="Huang J."/>
            <person name="Chen G.Z."/>
            <person name="Huang M.Z."/>
            <person name="Huang L."/>
            <person name="Peng D.H."/>
            <person name="Luo Y.B."/>
            <person name="Zou S.Q."/>
            <person name="Chen S.P."/>
            <person name="Lan S."/>
            <person name="Tsai W.C."/>
            <person name="Van de Peer Y."/>
            <person name="Liu Z.J."/>
        </authorList>
    </citation>
    <scope>NUCLEOTIDE SEQUENCE [LARGE SCALE GENOMIC DNA]</scope>
    <source>
        <tissue evidence="2">Flower</tissue>
    </source>
</reference>
<feature type="region of interest" description="Disordered" evidence="1">
    <location>
        <begin position="1"/>
        <end position="60"/>
    </location>
</feature>
<protein>
    <submittedName>
        <fullName evidence="2">Uncharacterized protein</fullName>
    </submittedName>
</protein>
<dbReference type="EMBL" id="JBBWWR010000014">
    <property type="protein sequence ID" value="KAK8952816.1"/>
    <property type="molecule type" value="Genomic_DNA"/>
</dbReference>
<comment type="caution">
    <text evidence="2">The sequence shown here is derived from an EMBL/GenBank/DDBJ whole genome shotgun (WGS) entry which is preliminary data.</text>
</comment>
<accession>A0ABR2LVD0</accession>
<organism evidence="2 3">
    <name type="scientific">Platanthera guangdongensis</name>
    <dbReference type="NCBI Taxonomy" id="2320717"/>
    <lineage>
        <taxon>Eukaryota</taxon>
        <taxon>Viridiplantae</taxon>
        <taxon>Streptophyta</taxon>
        <taxon>Embryophyta</taxon>
        <taxon>Tracheophyta</taxon>
        <taxon>Spermatophyta</taxon>
        <taxon>Magnoliopsida</taxon>
        <taxon>Liliopsida</taxon>
        <taxon>Asparagales</taxon>
        <taxon>Orchidaceae</taxon>
        <taxon>Orchidoideae</taxon>
        <taxon>Orchideae</taxon>
        <taxon>Orchidinae</taxon>
        <taxon>Platanthera</taxon>
    </lineage>
</organism>